<dbReference type="EMBL" id="UZAL01039159">
    <property type="protein sequence ID" value="VDP74990.1"/>
    <property type="molecule type" value="Genomic_DNA"/>
</dbReference>
<evidence type="ECO:0000256" key="1">
    <source>
        <dbReference type="SAM" id="Phobius"/>
    </source>
</evidence>
<evidence type="ECO:0000313" key="4">
    <source>
        <dbReference type="Proteomes" id="UP000269396"/>
    </source>
</evidence>
<sequence length="153" mass="15739">MLGPAAFPLLIFLMATLFSSVVGGVTSIGKFVGAASISGGFNGIGLFKSFFQIRFPSFQSVGTCPSSQILLRRMWSIFTVTSVSAPSASSGMFSGPAASPLLICLMIMLISSVVGGPTSIGRSVGAASMLGGFSDADRLKSSLKCSIHLIRCS</sequence>
<feature type="chain" id="PRO_5018221591" description="Secreted protein" evidence="2">
    <location>
        <begin position="24"/>
        <end position="153"/>
    </location>
</feature>
<dbReference type="Proteomes" id="UP000269396">
    <property type="component" value="Unassembled WGS sequence"/>
</dbReference>
<proteinExistence type="predicted"/>
<reference evidence="3 4" key="1">
    <citation type="submission" date="2018-11" db="EMBL/GenBank/DDBJ databases">
        <authorList>
            <consortium name="Pathogen Informatics"/>
        </authorList>
    </citation>
    <scope>NUCLEOTIDE SEQUENCE [LARGE SCALE GENOMIC DNA]</scope>
    <source>
        <strain>Denwood</strain>
        <strain evidence="4">Zambia</strain>
    </source>
</reference>
<evidence type="ECO:0008006" key="5">
    <source>
        <dbReference type="Google" id="ProtNLM"/>
    </source>
</evidence>
<keyword evidence="4" id="KW-1185">Reference proteome</keyword>
<evidence type="ECO:0000256" key="2">
    <source>
        <dbReference type="SAM" id="SignalP"/>
    </source>
</evidence>
<keyword evidence="2" id="KW-0732">Signal</keyword>
<keyword evidence="1" id="KW-1133">Transmembrane helix</keyword>
<keyword evidence="1" id="KW-0472">Membrane</keyword>
<feature type="transmembrane region" description="Helical" evidence="1">
    <location>
        <begin position="99"/>
        <end position="120"/>
    </location>
</feature>
<name>A0A3P8GA10_9TREM</name>
<gene>
    <name evidence="3" type="ORF">SMTD_LOCUS17708</name>
</gene>
<keyword evidence="1" id="KW-0812">Transmembrane</keyword>
<accession>A0A3P8GA10</accession>
<evidence type="ECO:0000313" key="3">
    <source>
        <dbReference type="EMBL" id="VDP74990.1"/>
    </source>
</evidence>
<dbReference type="AlphaFoldDB" id="A0A3P8GA10"/>
<protein>
    <recommendedName>
        <fullName evidence="5">Secreted protein</fullName>
    </recommendedName>
</protein>
<organism evidence="3 4">
    <name type="scientific">Schistosoma mattheei</name>
    <dbReference type="NCBI Taxonomy" id="31246"/>
    <lineage>
        <taxon>Eukaryota</taxon>
        <taxon>Metazoa</taxon>
        <taxon>Spiralia</taxon>
        <taxon>Lophotrochozoa</taxon>
        <taxon>Platyhelminthes</taxon>
        <taxon>Trematoda</taxon>
        <taxon>Digenea</taxon>
        <taxon>Strigeidida</taxon>
        <taxon>Schistosomatoidea</taxon>
        <taxon>Schistosomatidae</taxon>
        <taxon>Schistosoma</taxon>
    </lineage>
</organism>
<feature type="signal peptide" evidence="2">
    <location>
        <begin position="1"/>
        <end position="23"/>
    </location>
</feature>
<feature type="transmembrane region" description="Helical" evidence="1">
    <location>
        <begin position="33"/>
        <end position="53"/>
    </location>
</feature>